<dbReference type="InterPro" id="IPR044876">
    <property type="entry name" value="HRDC_dom_sf"/>
</dbReference>
<accession>A0A382F340</accession>
<dbReference type="GO" id="GO:0003676">
    <property type="term" value="F:nucleic acid binding"/>
    <property type="evidence" value="ECO:0007669"/>
    <property type="project" value="InterPro"/>
</dbReference>
<feature type="non-terminal residue" evidence="2">
    <location>
        <position position="1"/>
    </location>
</feature>
<gene>
    <name evidence="2" type="ORF">METZ01_LOCUS209477</name>
</gene>
<dbReference type="SUPFAM" id="SSF53098">
    <property type="entry name" value="Ribonuclease H-like"/>
    <property type="match status" value="1"/>
</dbReference>
<evidence type="ECO:0000259" key="1">
    <source>
        <dbReference type="PROSITE" id="PS50967"/>
    </source>
</evidence>
<dbReference type="AlphaFoldDB" id="A0A382F340"/>
<dbReference type="InterPro" id="IPR012337">
    <property type="entry name" value="RNaseH-like_sf"/>
</dbReference>
<dbReference type="InterPro" id="IPR002121">
    <property type="entry name" value="HRDC_dom"/>
</dbReference>
<dbReference type="PROSITE" id="PS50967">
    <property type="entry name" value="HRDC"/>
    <property type="match status" value="1"/>
</dbReference>
<proteinExistence type="predicted"/>
<dbReference type="CDD" id="cd06142">
    <property type="entry name" value="RNaseD_exo"/>
    <property type="match status" value="1"/>
</dbReference>
<dbReference type="InterPro" id="IPR036397">
    <property type="entry name" value="RNaseH_sf"/>
</dbReference>
<dbReference type="GO" id="GO:0008408">
    <property type="term" value="F:3'-5' exonuclease activity"/>
    <property type="evidence" value="ECO:0007669"/>
    <property type="project" value="InterPro"/>
</dbReference>
<organism evidence="2">
    <name type="scientific">marine metagenome</name>
    <dbReference type="NCBI Taxonomy" id="408172"/>
    <lineage>
        <taxon>unclassified sequences</taxon>
        <taxon>metagenomes</taxon>
        <taxon>ecological metagenomes</taxon>
    </lineage>
</organism>
<dbReference type="PANTHER" id="PTHR47649:SF1">
    <property type="entry name" value="RIBONUCLEASE D"/>
    <property type="match status" value="1"/>
</dbReference>
<name>A0A382F340_9ZZZZ</name>
<reference evidence="2" key="1">
    <citation type="submission" date="2018-05" db="EMBL/GenBank/DDBJ databases">
        <authorList>
            <person name="Lanie J.A."/>
            <person name="Ng W.-L."/>
            <person name="Kazmierczak K.M."/>
            <person name="Andrzejewski T.M."/>
            <person name="Davidsen T.M."/>
            <person name="Wayne K.J."/>
            <person name="Tettelin H."/>
            <person name="Glass J.I."/>
            <person name="Rusch D."/>
            <person name="Podicherti R."/>
            <person name="Tsui H.-C.T."/>
            <person name="Winkler M.E."/>
        </authorList>
    </citation>
    <scope>NUCLEOTIDE SEQUENCE</scope>
</reference>
<evidence type="ECO:0000313" key="2">
    <source>
        <dbReference type="EMBL" id="SVB56623.1"/>
    </source>
</evidence>
<sequence length="319" mass="34898">NEKVPKVIHAARQDIEIFFYLTGTAPRPIFDTQVAAMVCGFGEAASYETLARKLANTRIDKSFRFSDWSARPLQTRQLEYALADVTHLPKIYDTLQKQLIRTGRGSWVSDEMSALCKTEIYDLDPMDAWRKVKTRNAGPRTLAILREITAVRESWARQQDVPRQRIIRDVSLLEVASSRPKTHAQLARIRGFSEGAARGKLGSDLLKGVARGVGVKDEECPKLPARTATATGSGSVVDLLKVLLKACSEKHGVAQKLVATASDLVEIAAGVNTVPALAGWRYDIFGCDALKLKNGTLALSVKDGTVSITESHISKPNTA</sequence>
<protein>
    <recommendedName>
        <fullName evidence="1">HRDC domain-containing protein</fullName>
    </recommendedName>
</protein>
<dbReference type="PANTHER" id="PTHR47649">
    <property type="entry name" value="RIBONUCLEASE D"/>
    <property type="match status" value="1"/>
</dbReference>
<feature type="domain" description="HRDC" evidence="1">
    <location>
        <begin position="138"/>
        <end position="219"/>
    </location>
</feature>
<dbReference type="Pfam" id="PF01612">
    <property type="entry name" value="DNA_pol_A_exo1"/>
    <property type="match status" value="1"/>
</dbReference>
<dbReference type="Gene3D" id="1.10.150.80">
    <property type="entry name" value="HRDC domain"/>
    <property type="match status" value="1"/>
</dbReference>
<dbReference type="GO" id="GO:0006139">
    <property type="term" value="P:nucleobase-containing compound metabolic process"/>
    <property type="evidence" value="ECO:0007669"/>
    <property type="project" value="InterPro"/>
</dbReference>
<dbReference type="InterPro" id="IPR002562">
    <property type="entry name" value="3'-5'_exonuclease_dom"/>
</dbReference>
<dbReference type="EMBL" id="UINC01047395">
    <property type="protein sequence ID" value="SVB56623.1"/>
    <property type="molecule type" value="Genomic_DNA"/>
</dbReference>
<dbReference type="SUPFAM" id="SSF47819">
    <property type="entry name" value="HRDC-like"/>
    <property type="match status" value="2"/>
</dbReference>
<dbReference type="InterPro" id="IPR051086">
    <property type="entry name" value="RNase_D-like"/>
</dbReference>
<dbReference type="Gene3D" id="3.30.420.10">
    <property type="entry name" value="Ribonuclease H-like superfamily/Ribonuclease H"/>
    <property type="match status" value="1"/>
</dbReference>
<dbReference type="InterPro" id="IPR010997">
    <property type="entry name" value="HRDC-like_sf"/>
</dbReference>
<dbReference type="Pfam" id="PF00570">
    <property type="entry name" value="HRDC"/>
    <property type="match status" value="1"/>
</dbReference>
<dbReference type="GO" id="GO:0000166">
    <property type="term" value="F:nucleotide binding"/>
    <property type="evidence" value="ECO:0007669"/>
    <property type="project" value="InterPro"/>
</dbReference>
<dbReference type="SMART" id="SM00341">
    <property type="entry name" value="HRDC"/>
    <property type="match status" value="1"/>
</dbReference>